<dbReference type="InterPro" id="IPR044068">
    <property type="entry name" value="CB"/>
</dbReference>
<dbReference type="InterPro" id="IPR013762">
    <property type="entry name" value="Integrase-like_cat_sf"/>
</dbReference>
<dbReference type="CDD" id="cd00796">
    <property type="entry name" value="INT_Rci_Hp1_C"/>
    <property type="match status" value="1"/>
</dbReference>
<keyword evidence="2 4" id="KW-0238">DNA-binding</keyword>
<proteinExistence type="inferred from homology"/>
<sequence>MSVYNKNNRWYYNFQIRGERYHRAVPEATTRKMAEQAETKVKAELLGDRYDLVEYKKQETFFTLGERFEQYVKSNCKGYINDLSALKKLKEFFGDKKLKEFTPFIIEQYRQHRKKLGMKGATINREIGVLRRMMTMAENYGWIKYNPAVKRYIKPLKVENKKIKILDKQEVATLLKCCYGECEFLKPIFLCALHTGMRKSEILQLEWENVDLEQKLITILTQKNGKKSEIPISSPLLLEFKKLKLQKSSKYVFVNPLTNAPYVNIRYSIQKVFKRAGIKNFTFHGLRHTACTRLIELDVPLDVVKDIMRHSNINITLEVYNHIKQERKREAIERLSNY</sequence>
<keyword evidence="3" id="KW-0233">DNA recombination</keyword>
<comment type="similarity">
    <text evidence="1">Belongs to the 'phage' integrase family.</text>
</comment>
<dbReference type="Gene3D" id="1.10.443.10">
    <property type="entry name" value="Intergrase catalytic core"/>
    <property type="match status" value="1"/>
</dbReference>
<dbReference type="PROSITE" id="PS51898">
    <property type="entry name" value="TYR_RECOMBINASE"/>
    <property type="match status" value="1"/>
</dbReference>
<dbReference type="Pfam" id="PF00589">
    <property type="entry name" value="Phage_integrase"/>
    <property type="match status" value="1"/>
</dbReference>
<dbReference type="InterPro" id="IPR050090">
    <property type="entry name" value="Tyrosine_recombinase_XerCD"/>
</dbReference>
<dbReference type="EMBL" id="JADIND010000170">
    <property type="protein sequence ID" value="MBO8431245.1"/>
    <property type="molecule type" value="Genomic_DNA"/>
</dbReference>
<dbReference type="PANTHER" id="PTHR30349:SF64">
    <property type="entry name" value="PROPHAGE INTEGRASE INTD-RELATED"/>
    <property type="match status" value="1"/>
</dbReference>
<evidence type="ECO:0000259" key="6">
    <source>
        <dbReference type="PROSITE" id="PS51900"/>
    </source>
</evidence>
<dbReference type="InterPro" id="IPR010998">
    <property type="entry name" value="Integrase_recombinase_N"/>
</dbReference>
<evidence type="ECO:0000256" key="2">
    <source>
        <dbReference type="ARBA" id="ARBA00023125"/>
    </source>
</evidence>
<dbReference type="InterPro" id="IPR002104">
    <property type="entry name" value="Integrase_catalytic"/>
</dbReference>
<dbReference type="Gene3D" id="1.10.150.130">
    <property type="match status" value="1"/>
</dbReference>
<dbReference type="GO" id="GO:0015074">
    <property type="term" value="P:DNA integration"/>
    <property type="evidence" value="ECO:0007669"/>
    <property type="project" value="InterPro"/>
</dbReference>
<evidence type="ECO:0000259" key="5">
    <source>
        <dbReference type="PROSITE" id="PS51898"/>
    </source>
</evidence>
<feature type="domain" description="Core-binding (CB)" evidence="6">
    <location>
        <begin position="59"/>
        <end position="138"/>
    </location>
</feature>
<dbReference type="GO" id="GO:0003677">
    <property type="term" value="F:DNA binding"/>
    <property type="evidence" value="ECO:0007669"/>
    <property type="project" value="UniProtKB-UniRule"/>
</dbReference>
<dbReference type="InterPro" id="IPR025269">
    <property type="entry name" value="SAM-like_dom"/>
</dbReference>
<reference evidence="7" key="1">
    <citation type="submission" date="2020-10" db="EMBL/GenBank/DDBJ databases">
        <authorList>
            <person name="Gilroy R."/>
        </authorList>
    </citation>
    <scope>NUCLEOTIDE SEQUENCE</scope>
    <source>
        <strain evidence="7">10192</strain>
    </source>
</reference>
<dbReference type="Pfam" id="PF13102">
    <property type="entry name" value="Phage_int_SAM_5"/>
    <property type="match status" value="1"/>
</dbReference>
<dbReference type="AlphaFoldDB" id="A0A9D9DSH1"/>
<protein>
    <submittedName>
        <fullName evidence="7">Site-specific integrase</fullName>
    </submittedName>
</protein>
<evidence type="ECO:0000256" key="1">
    <source>
        <dbReference type="ARBA" id="ARBA00008857"/>
    </source>
</evidence>
<evidence type="ECO:0000256" key="4">
    <source>
        <dbReference type="PROSITE-ProRule" id="PRU01248"/>
    </source>
</evidence>
<dbReference type="PANTHER" id="PTHR30349">
    <property type="entry name" value="PHAGE INTEGRASE-RELATED"/>
    <property type="match status" value="1"/>
</dbReference>
<dbReference type="GO" id="GO:0006310">
    <property type="term" value="P:DNA recombination"/>
    <property type="evidence" value="ECO:0007669"/>
    <property type="project" value="UniProtKB-KW"/>
</dbReference>
<evidence type="ECO:0000256" key="3">
    <source>
        <dbReference type="ARBA" id="ARBA00023172"/>
    </source>
</evidence>
<comment type="caution">
    <text evidence="7">The sequence shown here is derived from an EMBL/GenBank/DDBJ whole genome shotgun (WGS) entry which is preliminary data.</text>
</comment>
<name>A0A9D9DSH1_9BACT</name>
<reference evidence="7" key="2">
    <citation type="journal article" date="2021" name="PeerJ">
        <title>Extensive microbial diversity within the chicken gut microbiome revealed by metagenomics and culture.</title>
        <authorList>
            <person name="Gilroy R."/>
            <person name="Ravi A."/>
            <person name="Getino M."/>
            <person name="Pursley I."/>
            <person name="Horton D.L."/>
            <person name="Alikhan N.F."/>
            <person name="Baker D."/>
            <person name="Gharbi K."/>
            <person name="Hall N."/>
            <person name="Watson M."/>
            <person name="Adriaenssens E.M."/>
            <person name="Foster-Nyarko E."/>
            <person name="Jarju S."/>
            <person name="Secka A."/>
            <person name="Antonio M."/>
            <person name="Oren A."/>
            <person name="Chaudhuri R.R."/>
            <person name="La Ragione R."/>
            <person name="Hildebrand F."/>
            <person name="Pallen M.J."/>
        </authorList>
    </citation>
    <scope>NUCLEOTIDE SEQUENCE</scope>
    <source>
        <strain evidence="7">10192</strain>
    </source>
</reference>
<gene>
    <name evidence="7" type="ORF">IAC76_07650</name>
</gene>
<dbReference type="SUPFAM" id="SSF56349">
    <property type="entry name" value="DNA breaking-rejoining enzymes"/>
    <property type="match status" value="1"/>
</dbReference>
<evidence type="ECO:0000313" key="7">
    <source>
        <dbReference type="EMBL" id="MBO8431245.1"/>
    </source>
</evidence>
<dbReference type="InterPro" id="IPR011010">
    <property type="entry name" value="DNA_brk_join_enz"/>
</dbReference>
<accession>A0A9D9DSH1</accession>
<organism evidence="7 8">
    <name type="scientific">Candidatus Scatousia excrementipullorum</name>
    <dbReference type="NCBI Taxonomy" id="2840936"/>
    <lineage>
        <taxon>Bacteria</taxon>
        <taxon>Candidatus Scatousia</taxon>
    </lineage>
</organism>
<feature type="domain" description="Tyr recombinase" evidence="5">
    <location>
        <begin position="161"/>
        <end position="333"/>
    </location>
</feature>
<evidence type="ECO:0000313" key="8">
    <source>
        <dbReference type="Proteomes" id="UP000823632"/>
    </source>
</evidence>
<dbReference type="Proteomes" id="UP000823632">
    <property type="component" value="Unassembled WGS sequence"/>
</dbReference>
<dbReference type="PROSITE" id="PS51900">
    <property type="entry name" value="CB"/>
    <property type="match status" value="1"/>
</dbReference>